<dbReference type="InterPro" id="IPR006683">
    <property type="entry name" value="Thioestr_dom"/>
</dbReference>
<dbReference type="CDD" id="cd03443">
    <property type="entry name" value="PaaI_thioesterase"/>
    <property type="match status" value="1"/>
</dbReference>
<dbReference type="InterPro" id="IPR029069">
    <property type="entry name" value="HotDog_dom_sf"/>
</dbReference>
<reference evidence="4 5" key="1">
    <citation type="journal article" date="2016" name="Genome Announc.">
        <title>Draft Genome Sequence of Criibacterium bergeronii gen. nov., sp. nov., Strain CCRI-22567T, Isolated from a Vaginal Sample from a Woman with Bacterial Vaginosis.</title>
        <authorList>
            <person name="Maheux A.F."/>
            <person name="Berube E."/>
            <person name="Boudreau D.K."/>
            <person name="Raymond F."/>
            <person name="Corbeil J."/>
            <person name="Roy P.H."/>
            <person name="Boissinot M."/>
            <person name="Omar R.F."/>
        </authorList>
    </citation>
    <scope>NUCLEOTIDE SEQUENCE [LARGE SCALE GENOMIC DNA]</scope>
    <source>
        <strain evidence="4 5">CCRI-22567</strain>
    </source>
</reference>
<protein>
    <submittedName>
        <fullName evidence="4">PaaI family thioesterase</fullName>
    </submittedName>
</protein>
<dbReference type="GO" id="GO:0047617">
    <property type="term" value="F:fatty acyl-CoA hydrolase activity"/>
    <property type="evidence" value="ECO:0007669"/>
    <property type="project" value="InterPro"/>
</dbReference>
<dbReference type="STRING" id="1871336.BBG48_04680"/>
<dbReference type="PANTHER" id="PTHR21660">
    <property type="entry name" value="THIOESTERASE SUPERFAMILY MEMBER-RELATED"/>
    <property type="match status" value="1"/>
</dbReference>
<proteinExistence type="inferred from homology"/>
<dbReference type="Proteomes" id="UP000093352">
    <property type="component" value="Unassembled WGS sequence"/>
</dbReference>
<accession>A0A371IKX6</accession>
<organism evidence="4 5">
    <name type="scientific">Criibacterium bergeronii</name>
    <dbReference type="NCBI Taxonomy" id="1871336"/>
    <lineage>
        <taxon>Bacteria</taxon>
        <taxon>Bacillati</taxon>
        <taxon>Bacillota</taxon>
        <taxon>Clostridia</taxon>
        <taxon>Peptostreptococcales</taxon>
        <taxon>Filifactoraceae</taxon>
        <taxon>Criibacterium</taxon>
    </lineage>
</organism>
<name>A0A371IKX6_9FIRM</name>
<feature type="domain" description="Thioesterase" evidence="3">
    <location>
        <begin position="58"/>
        <end position="127"/>
    </location>
</feature>
<comment type="caution">
    <text evidence="4">The sequence shown here is derived from an EMBL/GenBank/DDBJ whole genome shotgun (WGS) entry which is preliminary data.</text>
</comment>
<gene>
    <name evidence="4" type="ORF">BBG48_006320</name>
</gene>
<dbReference type="InterPro" id="IPR039298">
    <property type="entry name" value="ACOT13"/>
</dbReference>
<keyword evidence="5" id="KW-1185">Reference proteome</keyword>
<evidence type="ECO:0000313" key="5">
    <source>
        <dbReference type="Proteomes" id="UP000093352"/>
    </source>
</evidence>
<evidence type="ECO:0000256" key="2">
    <source>
        <dbReference type="ARBA" id="ARBA00022801"/>
    </source>
</evidence>
<dbReference type="RefSeq" id="WP_068913910.1">
    <property type="nucleotide sequence ID" value="NZ_MBEW02000011.1"/>
</dbReference>
<dbReference type="Pfam" id="PF03061">
    <property type="entry name" value="4HBT"/>
    <property type="match status" value="1"/>
</dbReference>
<evidence type="ECO:0000256" key="1">
    <source>
        <dbReference type="ARBA" id="ARBA00008324"/>
    </source>
</evidence>
<dbReference type="EMBL" id="MBEW02000011">
    <property type="protein sequence ID" value="RDY21139.1"/>
    <property type="molecule type" value="Genomic_DNA"/>
</dbReference>
<dbReference type="AlphaFoldDB" id="A0A371IKX6"/>
<dbReference type="Gene3D" id="3.10.129.10">
    <property type="entry name" value="Hotdog Thioesterase"/>
    <property type="match status" value="1"/>
</dbReference>
<sequence length="146" mass="16106">MERNQNVLKSEEYKRNFFKKEVLRTLIMEGMTIDYAGDGVSELSLKITDKMLNTYSKVHGGILFTLSDYAAGSCAYEMGKAVVTLNANINFIKAVNTQEIIAKGKAVHSGKSTVVVNVETMDKKTGELLSTSSFTMFVIGDAQDFI</sequence>
<comment type="similarity">
    <text evidence="1">Belongs to the thioesterase PaaI family.</text>
</comment>
<keyword evidence="2" id="KW-0378">Hydrolase</keyword>
<dbReference type="PANTHER" id="PTHR21660:SF1">
    <property type="entry name" value="ACYL-COENZYME A THIOESTERASE 13"/>
    <property type="match status" value="1"/>
</dbReference>
<dbReference type="InterPro" id="IPR003736">
    <property type="entry name" value="PAAI_dom"/>
</dbReference>
<evidence type="ECO:0000313" key="4">
    <source>
        <dbReference type="EMBL" id="RDY21139.1"/>
    </source>
</evidence>
<dbReference type="NCBIfam" id="TIGR00369">
    <property type="entry name" value="unchar_dom_1"/>
    <property type="match status" value="1"/>
</dbReference>
<dbReference type="SUPFAM" id="SSF54637">
    <property type="entry name" value="Thioesterase/thiol ester dehydrase-isomerase"/>
    <property type="match status" value="1"/>
</dbReference>
<evidence type="ECO:0000259" key="3">
    <source>
        <dbReference type="Pfam" id="PF03061"/>
    </source>
</evidence>